<dbReference type="SUPFAM" id="SSF47576">
    <property type="entry name" value="Calponin-homology domain, CH-domain"/>
    <property type="match status" value="1"/>
</dbReference>
<feature type="domain" description="CKK" evidence="10">
    <location>
        <begin position="902"/>
        <end position="1037"/>
    </location>
</feature>
<dbReference type="InterPro" id="IPR058042">
    <property type="entry name" value="CAMSAP_N"/>
</dbReference>
<name>A0A8S1EM74_9PELO</name>
<dbReference type="InterPro" id="IPR032940">
    <property type="entry name" value="CAMSAP"/>
</dbReference>
<protein>
    <submittedName>
        <fullName evidence="11">Uncharacterized protein</fullName>
    </submittedName>
</protein>
<keyword evidence="12" id="KW-1185">Reference proteome</keyword>
<proteinExistence type="inferred from homology"/>
<dbReference type="GO" id="GO:0007026">
    <property type="term" value="P:negative regulation of microtubule depolymerization"/>
    <property type="evidence" value="ECO:0007669"/>
    <property type="project" value="TreeGrafter"/>
</dbReference>
<evidence type="ECO:0000313" key="11">
    <source>
        <dbReference type="EMBL" id="CAB3400618.1"/>
    </source>
</evidence>
<dbReference type="InterPro" id="IPR022613">
    <property type="entry name" value="CH_CAMSAP_2"/>
</dbReference>
<dbReference type="SUPFAM" id="SSF50346">
    <property type="entry name" value="PRC-barrel domain"/>
    <property type="match status" value="1"/>
</dbReference>
<dbReference type="Pfam" id="PF25532">
    <property type="entry name" value="CH_CAMSAP2_N"/>
    <property type="match status" value="1"/>
</dbReference>
<keyword evidence="2" id="KW-0963">Cytoplasm</keyword>
<comment type="similarity">
    <text evidence="6">Belongs to the CAMSAP1 family.</text>
</comment>
<dbReference type="Pfam" id="PF11971">
    <property type="entry name" value="CAMSAP_CH"/>
    <property type="match status" value="1"/>
</dbReference>
<dbReference type="AlphaFoldDB" id="A0A8S1EM74"/>
<sequence>MDISLPQLLAIEDYDENEGKLAASIRWLIARVYEERRDMPDKLRDGAVRDETGHFRISEAVIGALCNGSLYAQAAAKIFKESALAAKSQGTVLAALTDYGIDVLHRIEDGSLPVEESQLTSNNPFNISAHLAMIDALMMAHLRDVVPVSRVVEAVSRHTCVEPSEKPIDIRDDVERNDIDLLIPEMEDLYEDISDGQCLCALIYWYRSQEMPISDISFNEAATTRDCQYNLMLLQHFCHHHLASNPFHFEIEDLLYLRDSLQMNVNAFLADLFLQFEPPVTPEIAEVPRTGPSPRRFVPASAIDLRAANVAARSSINVRNRPRMLNSHNVQGHHSPSRTMSRMSQDSLFYSRPASISLQRRSMDQDPNITDFQSIRQGFENQAGSAQLARYDGSATASVRLAMEEKRRKHEQQLAQMTSANESDRLEKSKAAFFALKKSDEPQKEEWFDFFEAKLRALELRVEGGGGEDGPQSSRLNRALSQPSVVHGSNPQLSGAGYMTLPMGGAGQMTQSYVQHSQSPYDYYMPQQQQGNYASPSQLRNSLSNGMLNQGSYPMQPMYPPEYYQQMQMQQGQIPMQPVGTYTPEGYFIPHPMQPIPIPQGYPHAGIPYNGMPPQATQNAFMESPHQMGYVQTQNKPQPLDEPQQLNPNAFHLHSKSDDATQQQADPSLEINRNLTNWGMTVKQETPQRMQRRTWQNETFIKNELDLVNSKDVVPHVTDEVCHGVNNRNEQEQSGRFSDEKGDEHLAEIGQPFVVVDDEESSENLEKIANERRNARKAALIAKTMKRKEEIESKVDMAEQRSAERRQLEMEKKELALQKKLEKELQRQKILEEYKRKKAEKELGAEISSARSTSRGHSQPPFIRTKSQLSESTDSKQSTPRVRGQSSVEQRISAVSSLGEPTHKLFAKAVSKSNRGLINNALQFSVFPGAVNNATRQATIAQMAASSSKHFLILFRDQKCQYRGLYTWDEVSDTAVKISGQGPPKCTESMMSMMFKYDSGAKSFTQIATKHLSATIDGFAILDQYWQKARIPHSGNQTHRNN</sequence>
<dbReference type="GO" id="GO:0051011">
    <property type="term" value="F:microtubule minus-end binding"/>
    <property type="evidence" value="ECO:0007669"/>
    <property type="project" value="TreeGrafter"/>
</dbReference>
<dbReference type="OrthoDB" id="2125658at2759"/>
<keyword evidence="3 6" id="KW-0493">Microtubule</keyword>
<feature type="coiled-coil region" evidence="7">
    <location>
        <begin position="781"/>
        <end position="842"/>
    </location>
</feature>
<dbReference type="Pfam" id="PF08683">
    <property type="entry name" value="CAMSAP_CKK"/>
    <property type="match status" value="1"/>
</dbReference>
<accession>A0A8S1EM74</accession>
<dbReference type="Proteomes" id="UP000494206">
    <property type="component" value="Unassembled WGS sequence"/>
</dbReference>
<keyword evidence="5" id="KW-0206">Cytoskeleton</keyword>
<dbReference type="SMART" id="SM01051">
    <property type="entry name" value="CAMSAP_CKK"/>
    <property type="match status" value="1"/>
</dbReference>
<dbReference type="InterPro" id="IPR014797">
    <property type="entry name" value="CKK_CAMSAP"/>
</dbReference>
<evidence type="ECO:0000256" key="2">
    <source>
        <dbReference type="ARBA" id="ARBA00022490"/>
    </source>
</evidence>
<gene>
    <name evidence="11" type="ORF">CBOVIS_LOCUS3514</name>
</gene>
<evidence type="ECO:0000256" key="5">
    <source>
        <dbReference type="ARBA" id="ARBA00023212"/>
    </source>
</evidence>
<evidence type="ECO:0000256" key="7">
    <source>
        <dbReference type="SAM" id="Coils"/>
    </source>
</evidence>
<dbReference type="InterPro" id="IPR038209">
    <property type="entry name" value="CKK_dom_sf"/>
</dbReference>
<evidence type="ECO:0000259" key="9">
    <source>
        <dbReference type="PROSITE" id="PS50021"/>
    </source>
</evidence>
<dbReference type="GO" id="GO:0031122">
    <property type="term" value="P:cytoplasmic microtubule organization"/>
    <property type="evidence" value="ECO:0007669"/>
    <property type="project" value="TreeGrafter"/>
</dbReference>
<evidence type="ECO:0000256" key="4">
    <source>
        <dbReference type="ARBA" id="ARBA00023054"/>
    </source>
</evidence>
<evidence type="ECO:0000256" key="3">
    <source>
        <dbReference type="ARBA" id="ARBA00022701"/>
    </source>
</evidence>
<comment type="caution">
    <text evidence="11">The sequence shown here is derived from an EMBL/GenBank/DDBJ whole genome shotgun (WGS) entry which is preliminary data.</text>
</comment>
<feature type="domain" description="Calponin-homology (CH)" evidence="9">
    <location>
        <begin position="154"/>
        <end position="277"/>
    </location>
</feature>
<evidence type="ECO:0000256" key="1">
    <source>
        <dbReference type="ARBA" id="ARBA00004245"/>
    </source>
</evidence>
<dbReference type="PROSITE" id="PS51508">
    <property type="entry name" value="CKK"/>
    <property type="match status" value="1"/>
</dbReference>
<dbReference type="CDD" id="cd00014">
    <property type="entry name" value="CH_SF"/>
    <property type="match status" value="1"/>
</dbReference>
<dbReference type="InterPro" id="IPR036872">
    <property type="entry name" value="CH_dom_sf"/>
</dbReference>
<reference evidence="11 12" key="1">
    <citation type="submission" date="2020-04" db="EMBL/GenBank/DDBJ databases">
        <authorList>
            <person name="Laetsch R D."/>
            <person name="Stevens L."/>
            <person name="Kumar S."/>
            <person name="Blaxter L. M."/>
        </authorList>
    </citation>
    <scope>NUCLEOTIDE SEQUENCE [LARGE SCALE GENOMIC DNA]</scope>
</reference>
<evidence type="ECO:0000259" key="10">
    <source>
        <dbReference type="PROSITE" id="PS51508"/>
    </source>
</evidence>
<dbReference type="PROSITE" id="PS50021">
    <property type="entry name" value="CH"/>
    <property type="match status" value="1"/>
</dbReference>
<organism evidence="11 12">
    <name type="scientific">Caenorhabditis bovis</name>
    <dbReference type="NCBI Taxonomy" id="2654633"/>
    <lineage>
        <taxon>Eukaryota</taxon>
        <taxon>Metazoa</taxon>
        <taxon>Ecdysozoa</taxon>
        <taxon>Nematoda</taxon>
        <taxon>Chromadorea</taxon>
        <taxon>Rhabditida</taxon>
        <taxon>Rhabditina</taxon>
        <taxon>Rhabditomorpha</taxon>
        <taxon>Rhabditoidea</taxon>
        <taxon>Rhabditidae</taxon>
        <taxon>Peloderinae</taxon>
        <taxon>Caenorhabditis</taxon>
    </lineage>
</organism>
<comment type="domain">
    <text evidence="6">The CKK domain binds microtubules.</text>
</comment>
<evidence type="ECO:0000256" key="8">
    <source>
        <dbReference type="SAM" id="MobiDB-lite"/>
    </source>
</evidence>
<dbReference type="EMBL" id="CADEPM010000002">
    <property type="protein sequence ID" value="CAB3400618.1"/>
    <property type="molecule type" value="Genomic_DNA"/>
</dbReference>
<feature type="compositionally biased region" description="Polar residues" evidence="8">
    <location>
        <begin position="865"/>
        <end position="890"/>
    </location>
</feature>
<evidence type="ECO:0000256" key="6">
    <source>
        <dbReference type="PROSITE-ProRule" id="PRU00841"/>
    </source>
</evidence>
<comment type="subcellular location">
    <subcellularLocation>
        <location evidence="1">Cytoplasm</location>
        <location evidence="1">Cytoskeleton</location>
    </subcellularLocation>
</comment>
<dbReference type="Gene3D" id="3.10.20.360">
    <property type="entry name" value="CKK domain"/>
    <property type="match status" value="1"/>
</dbReference>
<keyword evidence="4 7" id="KW-0175">Coiled coil</keyword>
<feature type="region of interest" description="Disordered" evidence="8">
    <location>
        <begin position="845"/>
        <end position="890"/>
    </location>
</feature>
<dbReference type="PANTHER" id="PTHR21595:SF0">
    <property type="entry name" value="PATRONIN"/>
    <property type="match status" value="1"/>
</dbReference>
<dbReference type="InterPro" id="IPR011033">
    <property type="entry name" value="PRC_barrel-like_sf"/>
</dbReference>
<dbReference type="PANTHER" id="PTHR21595">
    <property type="entry name" value="PATRONIN"/>
    <property type="match status" value="1"/>
</dbReference>
<dbReference type="GO" id="GO:0036449">
    <property type="term" value="C:microtubule minus-end"/>
    <property type="evidence" value="ECO:0007669"/>
    <property type="project" value="TreeGrafter"/>
</dbReference>
<evidence type="ECO:0000313" key="12">
    <source>
        <dbReference type="Proteomes" id="UP000494206"/>
    </source>
</evidence>
<feature type="region of interest" description="Disordered" evidence="8">
    <location>
        <begin position="631"/>
        <end position="664"/>
    </location>
</feature>
<dbReference type="InterPro" id="IPR001715">
    <property type="entry name" value="CH_dom"/>
</dbReference>
<dbReference type="GO" id="GO:0005516">
    <property type="term" value="F:calmodulin binding"/>
    <property type="evidence" value="ECO:0007669"/>
    <property type="project" value="InterPro"/>
</dbReference>